<dbReference type="KEGG" id="mpq:ABA45_09375"/>
<organism evidence="6 7">
    <name type="scientific">Marinobacter psychrophilus</name>
    <dbReference type="NCBI Taxonomy" id="330734"/>
    <lineage>
        <taxon>Bacteria</taxon>
        <taxon>Pseudomonadati</taxon>
        <taxon>Pseudomonadota</taxon>
        <taxon>Gammaproteobacteria</taxon>
        <taxon>Pseudomonadales</taxon>
        <taxon>Marinobacteraceae</taxon>
        <taxon>Marinobacter</taxon>
    </lineage>
</organism>
<evidence type="ECO:0000313" key="7">
    <source>
        <dbReference type="Proteomes" id="UP000036406"/>
    </source>
</evidence>
<dbReference type="EMBL" id="CP011494">
    <property type="protein sequence ID" value="AKO52593.1"/>
    <property type="molecule type" value="Genomic_DNA"/>
</dbReference>
<dbReference type="InterPro" id="IPR011701">
    <property type="entry name" value="MFS"/>
</dbReference>
<dbReference type="AlphaFoldDB" id="A0A0H4I4A3"/>
<feature type="transmembrane region" description="Helical" evidence="4">
    <location>
        <begin position="101"/>
        <end position="119"/>
    </location>
</feature>
<gene>
    <name evidence="6" type="ORF">ABA45_09375</name>
</gene>
<feature type="transmembrane region" description="Helical" evidence="4">
    <location>
        <begin position="361"/>
        <end position="381"/>
    </location>
</feature>
<keyword evidence="3 4" id="KW-0472">Membrane</keyword>
<reference evidence="6 7" key="1">
    <citation type="submission" date="2015-05" db="EMBL/GenBank/DDBJ databases">
        <title>Complete genome of Marinobacter psychrophilus strain 20041T isolated from sea-ice of the Canadian Basin.</title>
        <authorList>
            <person name="Song L."/>
            <person name="Ren L."/>
            <person name="Yu Y."/>
            <person name="Wang X."/>
        </authorList>
    </citation>
    <scope>NUCLEOTIDE SEQUENCE [LARGE SCALE GENOMIC DNA]</scope>
    <source>
        <strain evidence="6 7">20041</strain>
    </source>
</reference>
<feature type="transmembrane region" description="Helical" evidence="4">
    <location>
        <begin position="78"/>
        <end position="95"/>
    </location>
</feature>
<feature type="domain" description="Major facilitator superfamily (MFS) profile" evidence="5">
    <location>
        <begin position="205"/>
        <end position="392"/>
    </location>
</feature>
<feature type="transmembrane region" description="Helical" evidence="4">
    <location>
        <begin position="168"/>
        <end position="187"/>
    </location>
</feature>
<dbReference type="PANTHER" id="PTHR23523:SF2">
    <property type="entry name" value="2-NITROIMIDAZOLE TRANSPORTER"/>
    <property type="match status" value="1"/>
</dbReference>
<evidence type="ECO:0000256" key="1">
    <source>
        <dbReference type="ARBA" id="ARBA00022692"/>
    </source>
</evidence>
<feature type="transmembrane region" description="Helical" evidence="4">
    <location>
        <begin position="208"/>
        <end position="227"/>
    </location>
</feature>
<dbReference type="RefSeq" id="WP_048385596.1">
    <property type="nucleotide sequence ID" value="NZ_CP011494.1"/>
</dbReference>
<feature type="transmembrane region" description="Helical" evidence="4">
    <location>
        <begin position="131"/>
        <end position="148"/>
    </location>
</feature>
<dbReference type="Proteomes" id="UP000036406">
    <property type="component" value="Chromosome"/>
</dbReference>
<feature type="transmembrane region" description="Helical" evidence="4">
    <location>
        <begin position="247"/>
        <end position="266"/>
    </location>
</feature>
<sequence length="392" mass="41115">MSKLETRQAIQAFIGLMLVALNLRPALSSIGPMLRTIGNSFTLSSTALGILTTLPVLFLGLAAPLAPKLASRLGIERTVLVVLAVLALALLVRPYSGLAGLFAGTAIAGGCIGIMGVLLPGIVKRDFPNHASLMTGIYTAALCSGAAIAAGTTEPLRELFHQQWRPALAFWLAPAVIALVAWWVQLSDKKLGVKPRKLRGKSIYRDRLAWQIALYMGLQSSLAYTVFGWLPTILQDRGISAVEAGLALSASILMQVVSAIAAPLIASQMRDQRAMISLMMLLVIVGLAGCIYGPMNQMWLWVVLLGLGQGGGFSLALTLLVVRARDADGAGRLSGMAQSLGYIMAAFGPLLVGVLRDVSGGWQAAGGFLIAIGLGATLAGLKAGRDGYVLDD</sequence>
<protein>
    <submittedName>
        <fullName evidence="6">MFS transporter</fullName>
    </submittedName>
</protein>
<feature type="transmembrane region" description="Helical" evidence="4">
    <location>
        <begin position="278"/>
        <end position="295"/>
    </location>
</feature>
<keyword evidence="2 4" id="KW-1133">Transmembrane helix</keyword>
<name>A0A0H4I4A3_9GAMM</name>
<keyword evidence="1 4" id="KW-0812">Transmembrane</keyword>
<proteinExistence type="predicted"/>
<dbReference type="PROSITE" id="PS50850">
    <property type="entry name" value="MFS"/>
    <property type="match status" value="1"/>
</dbReference>
<feature type="transmembrane region" description="Helical" evidence="4">
    <location>
        <begin position="301"/>
        <end position="322"/>
    </location>
</feature>
<dbReference type="InterPro" id="IPR020846">
    <property type="entry name" value="MFS_dom"/>
</dbReference>
<dbReference type="InterPro" id="IPR052524">
    <property type="entry name" value="MFS_Cyanate_Porter"/>
</dbReference>
<feature type="transmembrane region" description="Helical" evidence="4">
    <location>
        <begin position="334"/>
        <end position="355"/>
    </location>
</feature>
<dbReference type="InterPro" id="IPR036259">
    <property type="entry name" value="MFS_trans_sf"/>
</dbReference>
<feature type="transmembrane region" description="Helical" evidence="4">
    <location>
        <begin position="44"/>
        <end position="66"/>
    </location>
</feature>
<evidence type="ECO:0000256" key="2">
    <source>
        <dbReference type="ARBA" id="ARBA00022989"/>
    </source>
</evidence>
<dbReference type="STRING" id="330734.ABA45_09375"/>
<dbReference type="PANTHER" id="PTHR23523">
    <property type="match status" value="1"/>
</dbReference>
<dbReference type="GO" id="GO:0022857">
    <property type="term" value="F:transmembrane transporter activity"/>
    <property type="evidence" value="ECO:0007669"/>
    <property type="project" value="InterPro"/>
</dbReference>
<dbReference type="Pfam" id="PF07690">
    <property type="entry name" value="MFS_1"/>
    <property type="match status" value="1"/>
</dbReference>
<accession>A0A0H4I4A3</accession>
<evidence type="ECO:0000259" key="5">
    <source>
        <dbReference type="PROSITE" id="PS50850"/>
    </source>
</evidence>
<dbReference type="CDD" id="cd17339">
    <property type="entry name" value="MFS_NIMT_CynX_like"/>
    <property type="match status" value="1"/>
</dbReference>
<evidence type="ECO:0000256" key="3">
    <source>
        <dbReference type="ARBA" id="ARBA00023136"/>
    </source>
</evidence>
<dbReference type="PATRIC" id="fig|330734.3.peg.1971"/>
<dbReference type="SUPFAM" id="SSF103473">
    <property type="entry name" value="MFS general substrate transporter"/>
    <property type="match status" value="1"/>
</dbReference>
<evidence type="ECO:0000313" key="6">
    <source>
        <dbReference type="EMBL" id="AKO52593.1"/>
    </source>
</evidence>
<keyword evidence="7" id="KW-1185">Reference proteome</keyword>
<dbReference type="Gene3D" id="1.20.1250.20">
    <property type="entry name" value="MFS general substrate transporter like domains"/>
    <property type="match status" value="2"/>
</dbReference>
<evidence type="ECO:0000256" key="4">
    <source>
        <dbReference type="SAM" id="Phobius"/>
    </source>
</evidence>